<proteinExistence type="predicted"/>
<gene>
    <name evidence="1" type="ORF">CYMTET_49936</name>
</gene>
<comment type="caution">
    <text evidence="1">The sequence shown here is derived from an EMBL/GenBank/DDBJ whole genome shotgun (WGS) entry which is preliminary data.</text>
</comment>
<protein>
    <submittedName>
        <fullName evidence="1">Uncharacterized protein</fullName>
    </submittedName>
</protein>
<reference evidence="1 2" key="1">
    <citation type="journal article" date="2015" name="Genome Biol. Evol.">
        <title>Comparative Genomics of a Bacterivorous Green Alga Reveals Evolutionary Causalities and Consequences of Phago-Mixotrophic Mode of Nutrition.</title>
        <authorList>
            <person name="Burns J.A."/>
            <person name="Paasch A."/>
            <person name="Narechania A."/>
            <person name="Kim E."/>
        </authorList>
    </citation>
    <scope>NUCLEOTIDE SEQUENCE [LARGE SCALE GENOMIC DNA]</scope>
    <source>
        <strain evidence="1 2">PLY_AMNH</strain>
    </source>
</reference>
<name>A0AAE0BQV4_9CHLO</name>
<accession>A0AAE0BQV4</accession>
<dbReference type="Proteomes" id="UP001190700">
    <property type="component" value="Unassembled WGS sequence"/>
</dbReference>
<evidence type="ECO:0000313" key="2">
    <source>
        <dbReference type="Proteomes" id="UP001190700"/>
    </source>
</evidence>
<dbReference type="AlphaFoldDB" id="A0AAE0BQV4"/>
<sequence>MRRLLEELGAGGADVSAEQQPVPPQVGSEVLYASIIARFQQLARSEIGEVGDGSISIPLDGFMFQPPRKEDSGLALMQAPRLSVKERPEARLAVESQHVRHVIESHLATLESALTEAGEAPDGHVSISSAELAKAYHMVAMSGYILCSAERVWLLERALSRDDAVEEECGVTLDHGKVSVWLGSSAADSDLDRALDVTGNLERALNTSAVECSSKVTAWLTTPRTKEVDSLLAFVTKRASDTGLLGSGETASRGHWCRGPARATVAALDSHVQALTGSSTMMDVNTVRPGYSKEKEIDPSNMGVARWRDASPAISLDRPVLCALLEEASLFGILLQQEESLLIKENIITSEPAQDM</sequence>
<evidence type="ECO:0000313" key="1">
    <source>
        <dbReference type="EMBL" id="KAK3240215.1"/>
    </source>
</evidence>
<dbReference type="EMBL" id="LGRX02033709">
    <property type="protein sequence ID" value="KAK3240215.1"/>
    <property type="molecule type" value="Genomic_DNA"/>
</dbReference>
<keyword evidence="2" id="KW-1185">Reference proteome</keyword>
<organism evidence="1 2">
    <name type="scientific">Cymbomonas tetramitiformis</name>
    <dbReference type="NCBI Taxonomy" id="36881"/>
    <lineage>
        <taxon>Eukaryota</taxon>
        <taxon>Viridiplantae</taxon>
        <taxon>Chlorophyta</taxon>
        <taxon>Pyramimonadophyceae</taxon>
        <taxon>Pyramimonadales</taxon>
        <taxon>Pyramimonadaceae</taxon>
        <taxon>Cymbomonas</taxon>
    </lineage>
</organism>